<sequence>MGFEKGVKMNNPEQAQTGDAPYGAEALSCLPPLAPIEMPIQSWSKVDAVKSKIRTSPSVIGNRRALLFGATLIISIAAAADLFIAESVQGISLSEFLIFILFSPLFTWLVFGFLGSLIGFTQLIRGKASSDYQMPPASVAPRGKTAILMPIYNEDVDMVYLRLKVMAQSLVETGYSQNFEFFILSDSKIVNELTEFAAYQKLKDEIKIPVWYRRREKNIARKPGNISDWIHHFGSGYDYMLVLDADSLMSGETIARMAASMDRDKGVALLQTVPMPVNGQTFFARWQQFSARLYGPLASAGLVWWSGSEASFWGHNAIIRVKAFAESCGLPKLSGKEPFGGNIMSHDVLEATLLRRNGWAVHTIMAEGSYEEYPPTLVDSAIRDRRWCQGNLQHVRLLDIKGLHWINRLQLLIGVTSYTTSTLWLFLLLATLMHHFGRGSANLSLPPSTWLLVLTIICLFGAKILAVIWALMDKRRAKTLGGLSGILASVVIEIPLSAFIAPILMVTQTLTFIDILRGRPSGWNTQRRDVDGISFSEAFHYYRPHVVVGLVFTLLAFIGGGALTWLLMVALGLVLAPVTAYVTSYSSMGKALASIGIFVTPEEHRQDGTLESQKESGIVHATIKAASNMPPQAYSNAKKQSGAGSFPVENPV</sequence>
<dbReference type="NCBIfam" id="NF003958">
    <property type="entry name" value="PRK05454.2-1"/>
    <property type="match status" value="1"/>
</dbReference>
<keyword evidence="10 13" id="KW-1133">Transmembrane helix</keyword>
<comment type="similarity">
    <text evidence="3">Belongs to the glycosyltransferase 2 family. OpgH subfamily.</text>
</comment>
<dbReference type="PANTHER" id="PTHR43867:SF5">
    <property type="entry name" value="GLUCANS BIOSYNTHESIS GLUCOSYLTRANSFERASE H"/>
    <property type="match status" value="1"/>
</dbReference>
<dbReference type="Gene3D" id="3.90.550.10">
    <property type="entry name" value="Spore Coat Polysaccharide Biosynthesis Protein SpsA, Chain A"/>
    <property type="match status" value="1"/>
</dbReference>
<keyword evidence="11 13" id="KW-0472">Membrane</keyword>
<dbReference type="SUPFAM" id="SSF53448">
    <property type="entry name" value="Nucleotide-diphospho-sugar transferases"/>
    <property type="match status" value="1"/>
</dbReference>
<dbReference type="EMBL" id="CP002850">
    <property type="protein sequence ID" value="AEH62244.1"/>
    <property type="molecule type" value="Genomic_DNA"/>
</dbReference>
<evidence type="ECO:0000256" key="5">
    <source>
        <dbReference type="ARBA" id="ARBA00022475"/>
    </source>
</evidence>
<feature type="transmembrane region" description="Helical" evidence="13">
    <location>
        <begin position="549"/>
        <end position="582"/>
    </location>
</feature>
<dbReference type="InterPro" id="IPR029044">
    <property type="entry name" value="Nucleotide-diphossugar_trans"/>
</dbReference>
<dbReference type="Pfam" id="PF13632">
    <property type="entry name" value="Glyco_trans_2_3"/>
    <property type="match status" value="1"/>
</dbReference>
<dbReference type="Proteomes" id="UP000001494">
    <property type="component" value="Chromosome"/>
</dbReference>
<protein>
    <recommendedName>
        <fullName evidence="4">Glucans biosynthesis glucosyltransferase H</fullName>
    </recommendedName>
</protein>
<evidence type="ECO:0000256" key="4">
    <source>
        <dbReference type="ARBA" id="ARBA00020585"/>
    </source>
</evidence>
<feature type="transmembrane region" description="Helical" evidence="13">
    <location>
        <begin position="65"/>
        <end position="84"/>
    </location>
</feature>
<organism evidence="15 16">
    <name type="scientific">Zymomonas mobilis subsp. mobilis (strain ATCC 10988 / DSM 424 / LMG 404 / NCIMB 8938 / NRRL B-806 / ZM1)</name>
    <dbReference type="NCBI Taxonomy" id="555217"/>
    <lineage>
        <taxon>Bacteria</taxon>
        <taxon>Pseudomonadati</taxon>
        <taxon>Pseudomonadota</taxon>
        <taxon>Alphaproteobacteria</taxon>
        <taxon>Sphingomonadales</taxon>
        <taxon>Zymomonadaceae</taxon>
        <taxon>Zymomonas</taxon>
    </lineage>
</organism>
<dbReference type="AlphaFoldDB" id="A0A0H3FWS5"/>
<dbReference type="InterPro" id="IPR001173">
    <property type="entry name" value="Glyco_trans_2-like"/>
</dbReference>
<evidence type="ECO:0000256" key="13">
    <source>
        <dbReference type="SAM" id="Phobius"/>
    </source>
</evidence>
<evidence type="ECO:0000259" key="14">
    <source>
        <dbReference type="Pfam" id="PF13632"/>
    </source>
</evidence>
<evidence type="ECO:0000256" key="12">
    <source>
        <dbReference type="SAM" id="MobiDB-lite"/>
    </source>
</evidence>
<comment type="pathway">
    <text evidence="2">Glycan metabolism; osmoregulated periplasmic glucan (OPG) biosynthesis.</text>
</comment>
<evidence type="ECO:0000256" key="3">
    <source>
        <dbReference type="ARBA" id="ARBA00009337"/>
    </source>
</evidence>
<keyword evidence="7" id="KW-0328">Glycosyltransferase</keyword>
<feature type="domain" description="Glycosyltransferase 2-like" evidence="14">
    <location>
        <begin position="241"/>
        <end position="458"/>
    </location>
</feature>
<dbReference type="GO" id="GO:0005886">
    <property type="term" value="C:plasma membrane"/>
    <property type="evidence" value="ECO:0007669"/>
    <property type="project" value="UniProtKB-SubCell"/>
</dbReference>
<feature type="region of interest" description="Disordered" evidence="12">
    <location>
        <begin position="629"/>
        <end position="652"/>
    </location>
</feature>
<evidence type="ECO:0000313" key="16">
    <source>
        <dbReference type="Proteomes" id="UP000001494"/>
    </source>
</evidence>
<evidence type="ECO:0000313" key="15">
    <source>
        <dbReference type="EMBL" id="AEH62244.1"/>
    </source>
</evidence>
<evidence type="ECO:0000256" key="8">
    <source>
        <dbReference type="ARBA" id="ARBA00022679"/>
    </source>
</evidence>
<dbReference type="PANTHER" id="PTHR43867">
    <property type="entry name" value="CELLULOSE SYNTHASE CATALYTIC SUBUNIT A [UDP-FORMING]"/>
    <property type="match status" value="1"/>
</dbReference>
<feature type="transmembrane region" description="Helical" evidence="13">
    <location>
        <begin position="411"/>
        <end position="430"/>
    </location>
</feature>
<keyword evidence="6" id="KW-0997">Cell inner membrane</keyword>
<dbReference type="InterPro" id="IPR050321">
    <property type="entry name" value="Glycosyltr_2/OpgH_subfam"/>
</dbReference>
<evidence type="ECO:0000256" key="1">
    <source>
        <dbReference type="ARBA" id="ARBA00004429"/>
    </source>
</evidence>
<keyword evidence="5" id="KW-1003">Cell membrane</keyword>
<dbReference type="NCBIfam" id="NF003962">
    <property type="entry name" value="PRK05454.2-5"/>
    <property type="match status" value="1"/>
</dbReference>
<dbReference type="HOGENOM" id="CLU_015730_1_0_5"/>
<dbReference type="GO" id="GO:0016758">
    <property type="term" value="F:hexosyltransferase activity"/>
    <property type="evidence" value="ECO:0007669"/>
    <property type="project" value="TreeGrafter"/>
</dbReference>
<keyword evidence="8 15" id="KW-0808">Transferase</keyword>
<dbReference type="KEGG" id="zmm:Zmob_0397"/>
<evidence type="ECO:0000256" key="7">
    <source>
        <dbReference type="ARBA" id="ARBA00022676"/>
    </source>
</evidence>
<accession>A0A0H3FWS5</accession>
<feature type="compositionally biased region" description="Polar residues" evidence="12">
    <location>
        <begin position="629"/>
        <end position="643"/>
    </location>
</feature>
<keyword evidence="9 13" id="KW-0812">Transmembrane</keyword>
<evidence type="ECO:0000256" key="11">
    <source>
        <dbReference type="ARBA" id="ARBA00023136"/>
    </source>
</evidence>
<comment type="subcellular location">
    <subcellularLocation>
        <location evidence="1">Cell inner membrane</location>
        <topology evidence="1">Multi-pass membrane protein</topology>
    </subcellularLocation>
</comment>
<feature type="transmembrane region" description="Helical" evidence="13">
    <location>
        <begin position="483"/>
        <end position="504"/>
    </location>
</feature>
<name>A0A0H3FWS5_ZYMMA</name>
<reference evidence="15 16" key="1">
    <citation type="journal article" date="2011" name="J. Bacteriol.">
        <title>Genome sequence of the ethanol-producing Zymomonas mobilis subsp. mobilis lectotype strain ATCC 10988.</title>
        <authorList>
            <person name="Pappas K.M."/>
            <person name="Kouvelis V.N."/>
            <person name="Saunders E."/>
            <person name="Brettin T.S."/>
            <person name="Bruce D."/>
            <person name="Detter C."/>
            <person name="Balakireva M."/>
            <person name="Han C.S."/>
            <person name="Savvakis G."/>
            <person name="Kyrpides N.C."/>
            <person name="Typas M.A."/>
        </authorList>
    </citation>
    <scope>NUCLEOTIDE SEQUENCE [LARGE SCALE GENOMIC DNA]</scope>
    <source>
        <strain evidence="16">ATCC 10988 / DSM 424 / CCUG 17860 / LMG 404 / NCIMB 8938 / NRRL B-806 / ZM1</strain>
    </source>
</reference>
<gene>
    <name evidence="15" type="ordered locus">Zmob_0397</name>
</gene>
<feature type="transmembrane region" description="Helical" evidence="13">
    <location>
        <begin position="450"/>
        <end position="471"/>
    </location>
</feature>
<evidence type="ECO:0000256" key="2">
    <source>
        <dbReference type="ARBA" id="ARBA00005001"/>
    </source>
</evidence>
<dbReference type="eggNOG" id="COG2943">
    <property type="taxonomic scope" value="Bacteria"/>
</dbReference>
<evidence type="ECO:0000256" key="10">
    <source>
        <dbReference type="ARBA" id="ARBA00022989"/>
    </source>
</evidence>
<feature type="transmembrane region" description="Helical" evidence="13">
    <location>
        <begin position="96"/>
        <end position="120"/>
    </location>
</feature>
<dbReference type="OrthoDB" id="9775281at2"/>
<dbReference type="RefSeq" id="WP_014500488.1">
    <property type="nucleotide sequence ID" value="NC_017262.1"/>
</dbReference>
<proteinExistence type="inferred from homology"/>
<evidence type="ECO:0000256" key="9">
    <source>
        <dbReference type="ARBA" id="ARBA00022692"/>
    </source>
</evidence>
<evidence type="ECO:0000256" key="6">
    <source>
        <dbReference type="ARBA" id="ARBA00022519"/>
    </source>
</evidence>